<evidence type="ECO:0000259" key="1">
    <source>
        <dbReference type="Pfam" id="PF14343"/>
    </source>
</evidence>
<gene>
    <name evidence="2" type="ORF">OAUR00152_LOCUS6630</name>
</gene>
<protein>
    <recommendedName>
        <fullName evidence="1">PrcB C-terminal domain-containing protein</fullName>
    </recommendedName>
</protein>
<reference evidence="2" key="1">
    <citation type="submission" date="2021-01" db="EMBL/GenBank/DDBJ databases">
        <authorList>
            <person name="Corre E."/>
            <person name="Pelletier E."/>
            <person name="Niang G."/>
            <person name="Scheremetjew M."/>
            <person name="Finn R."/>
            <person name="Kale V."/>
            <person name="Holt S."/>
            <person name="Cochrane G."/>
            <person name="Meng A."/>
            <person name="Brown T."/>
            <person name="Cohen L."/>
        </authorList>
    </citation>
    <scope>NUCLEOTIDE SEQUENCE</scope>
    <source>
        <strain evidence="2">Isolate 1302-5</strain>
    </source>
</reference>
<proteinExistence type="predicted"/>
<dbReference type="InterPro" id="IPR025748">
    <property type="entry name" value="PrcB_C_dom"/>
</dbReference>
<sequence>MTDSLSFSSIDHGYYSGIEEPLTAVFRSSREFESFWRRHAANNNPAPACPDVEFESSLVVCVFLGTKDSGGYGVEIKSVEETEEHVAVTYDTSNPPPGAMTTCALTQPFHIVTALKRDKGFVFKEVVEKVEAEDLLPPYTVILEDKSRMDDIVALIEQLDTVSGVDALRALGMVIVNFHHERTSKTEAVKILEGLEGVSCVEEG</sequence>
<feature type="domain" description="PrcB C-terminal" evidence="1">
    <location>
        <begin position="59"/>
        <end position="113"/>
    </location>
</feature>
<name>A0A7S4I2C8_9STRA</name>
<dbReference type="Pfam" id="PF14343">
    <property type="entry name" value="PrcB_C"/>
    <property type="match status" value="1"/>
</dbReference>
<evidence type="ECO:0000313" key="2">
    <source>
        <dbReference type="EMBL" id="CAE2216430.1"/>
    </source>
</evidence>
<dbReference type="AlphaFoldDB" id="A0A7S4I2C8"/>
<accession>A0A7S4I2C8</accession>
<dbReference type="EMBL" id="HBKQ01009825">
    <property type="protein sequence ID" value="CAE2216430.1"/>
    <property type="molecule type" value="Transcribed_RNA"/>
</dbReference>
<organism evidence="2">
    <name type="scientific">Odontella aurita</name>
    <dbReference type="NCBI Taxonomy" id="265563"/>
    <lineage>
        <taxon>Eukaryota</taxon>
        <taxon>Sar</taxon>
        <taxon>Stramenopiles</taxon>
        <taxon>Ochrophyta</taxon>
        <taxon>Bacillariophyta</taxon>
        <taxon>Mediophyceae</taxon>
        <taxon>Biddulphiophycidae</taxon>
        <taxon>Eupodiscales</taxon>
        <taxon>Odontellaceae</taxon>
        <taxon>Odontella</taxon>
    </lineage>
</organism>